<dbReference type="AlphaFoldDB" id="A0A2I0B8A1"/>
<evidence type="ECO:0000256" key="6">
    <source>
        <dbReference type="RuleBase" id="RU003479"/>
    </source>
</evidence>
<dbReference type="Pfam" id="PF00166">
    <property type="entry name" value="Cpn10"/>
    <property type="match status" value="1"/>
</dbReference>
<evidence type="ECO:0000256" key="2">
    <source>
        <dbReference type="ARBA" id="ARBA00023186"/>
    </source>
</evidence>
<dbReference type="OrthoDB" id="184876at2759"/>
<dbReference type="GO" id="GO:0005739">
    <property type="term" value="C:mitochondrion"/>
    <property type="evidence" value="ECO:0007669"/>
    <property type="project" value="TreeGrafter"/>
</dbReference>
<proteinExistence type="inferred from homology"/>
<dbReference type="InterPro" id="IPR037124">
    <property type="entry name" value="Chaperonin_GroES_sf"/>
</dbReference>
<evidence type="ECO:0000256" key="1">
    <source>
        <dbReference type="ARBA" id="ARBA00006975"/>
    </source>
</evidence>
<sequence length="307" mass="33449">MATVPLSGSSKGAFTSFRGFLLPAGTRVSSSMGACSVGLGWRSFRGLVVRAATVVSPKRKDCSRLLDSTLGCKTMVNTKNRRGIDDLKEIQAFLLLPVRLSLRSRAASCEGKGVDESLIRYTSFKPLADRVLVKIKSSEETTTGGVLLPMTAQSKPQCGEVIVIGEGRTVGQNKVEIGIEAGSQVVYSRYAGTELEFNGSKHLLLKEDDIVGVLDTDDVKDLKPVNDRVLIKHVEWGGFLILEITGSWSENGRQRRRGEVFLRLLKHSTGKPVRREKIRALNHISSESIVDADNQPWSSCFGSGEVA</sequence>
<dbReference type="NCBIfam" id="NF001531">
    <property type="entry name" value="PRK00364.2-2"/>
    <property type="match status" value="1"/>
</dbReference>
<dbReference type="EMBL" id="KZ451906">
    <property type="protein sequence ID" value="PKA64009.1"/>
    <property type="molecule type" value="Genomic_DNA"/>
</dbReference>
<keyword evidence="2 6" id="KW-0143">Chaperone</keyword>
<name>A0A2I0B8A1_9ASPA</name>
<dbReference type="GO" id="GO:0051087">
    <property type="term" value="F:protein-folding chaperone binding"/>
    <property type="evidence" value="ECO:0007669"/>
    <property type="project" value="TreeGrafter"/>
</dbReference>
<dbReference type="PRINTS" id="PR00297">
    <property type="entry name" value="CHAPERONIN10"/>
</dbReference>
<dbReference type="GO" id="GO:0044183">
    <property type="term" value="F:protein folding chaperone"/>
    <property type="evidence" value="ECO:0007669"/>
    <property type="project" value="InterPro"/>
</dbReference>
<evidence type="ECO:0000313" key="8">
    <source>
        <dbReference type="Proteomes" id="UP000236161"/>
    </source>
</evidence>
<dbReference type="CDD" id="cd00320">
    <property type="entry name" value="cpn10"/>
    <property type="match status" value="1"/>
</dbReference>
<dbReference type="InterPro" id="IPR020818">
    <property type="entry name" value="Chaperonin_GroES"/>
</dbReference>
<dbReference type="PROSITE" id="PS00681">
    <property type="entry name" value="CHAPERONINS_CPN10"/>
    <property type="match status" value="1"/>
</dbReference>
<gene>
    <name evidence="7" type="primary">CPN21</name>
    <name evidence="7" type="ORF">AXF42_Ash005021</name>
</gene>
<dbReference type="InterPro" id="IPR011032">
    <property type="entry name" value="GroES-like_sf"/>
</dbReference>
<dbReference type="STRING" id="1088818.A0A2I0B8A1"/>
<evidence type="ECO:0000256" key="5">
    <source>
        <dbReference type="ARBA" id="ARBA00079398"/>
    </source>
</evidence>
<dbReference type="SUPFAM" id="SSF50129">
    <property type="entry name" value="GroES-like"/>
    <property type="match status" value="1"/>
</dbReference>
<dbReference type="FunFam" id="2.30.33.40:FF:000001">
    <property type="entry name" value="10 kDa chaperonin"/>
    <property type="match status" value="1"/>
</dbReference>
<comment type="similarity">
    <text evidence="1 6">Belongs to the GroES chaperonin family.</text>
</comment>
<dbReference type="GO" id="GO:0005524">
    <property type="term" value="F:ATP binding"/>
    <property type="evidence" value="ECO:0007669"/>
    <property type="project" value="InterPro"/>
</dbReference>
<dbReference type="Proteomes" id="UP000236161">
    <property type="component" value="Unassembled WGS sequence"/>
</dbReference>
<dbReference type="InterPro" id="IPR018369">
    <property type="entry name" value="Chaprnonin_Cpn10_CS"/>
</dbReference>
<protein>
    <recommendedName>
        <fullName evidence="4">20 kDa chaperonin, chloroplastic</fullName>
    </recommendedName>
    <alternativeName>
        <fullName evidence="3">Chaperonin 10</fullName>
    </alternativeName>
    <alternativeName>
        <fullName evidence="5">Protein Cpn21</fullName>
    </alternativeName>
</protein>
<dbReference type="GO" id="GO:0009507">
    <property type="term" value="C:chloroplast"/>
    <property type="evidence" value="ECO:0007669"/>
    <property type="project" value="TreeGrafter"/>
</dbReference>
<organism evidence="7 8">
    <name type="scientific">Apostasia shenzhenica</name>
    <dbReference type="NCBI Taxonomy" id="1088818"/>
    <lineage>
        <taxon>Eukaryota</taxon>
        <taxon>Viridiplantae</taxon>
        <taxon>Streptophyta</taxon>
        <taxon>Embryophyta</taxon>
        <taxon>Tracheophyta</taxon>
        <taxon>Spermatophyta</taxon>
        <taxon>Magnoliopsida</taxon>
        <taxon>Liliopsida</taxon>
        <taxon>Asparagales</taxon>
        <taxon>Orchidaceae</taxon>
        <taxon>Apostasioideae</taxon>
        <taxon>Apostasia</taxon>
    </lineage>
</organism>
<keyword evidence="8" id="KW-1185">Reference proteome</keyword>
<dbReference type="Gene3D" id="2.30.33.40">
    <property type="entry name" value="GroES chaperonin"/>
    <property type="match status" value="1"/>
</dbReference>
<evidence type="ECO:0000256" key="4">
    <source>
        <dbReference type="ARBA" id="ARBA00073031"/>
    </source>
</evidence>
<reference evidence="7 8" key="1">
    <citation type="journal article" date="2017" name="Nature">
        <title>The Apostasia genome and the evolution of orchids.</title>
        <authorList>
            <person name="Zhang G.Q."/>
            <person name="Liu K.W."/>
            <person name="Li Z."/>
            <person name="Lohaus R."/>
            <person name="Hsiao Y.Y."/>
            <person name="Niu S.C."/>
            <person name="Wang J.Y."/>
            <person name="Lin Y.C."/>
            <person name="Xu Q."/>
            <person name="Chen L.J."/>
            <person name="Yoshida K."/>
            <person name="Fujiwara S."/>
            <person name="Wang Z.W."/>
            <person name="Zhang Y.Q."/>
            <person name="Mitsuda N."/>
            <person name="Wang M."/>
            <person name="Liu G.H."/>
            <person name="Pecoraro L."/>
            <person name="Huang H.X."/>
            <person name="Xiao X.J."/>
            <person name="Lin M."/>
            <person name="Wu X.Y."/>
            <person name="Wu W.L."/>
            <person name="Chen Y.Y."/>
            <person name="Chang S.B."/>
            <person name="Sakamoto S."/>
            <person name="Ohme-Takagi M."/>
            <person name="Yagi M."/>
            <person name="Zeng S.J."/>
            <person name="Shen C.Y."/>
            <person name="Yeh C.M."/>
            <person name="Luo Y.B."/>
            <person name="Tsai W.C."/>
            <person name="Van de Peer Y."/>
            <person name="Liu Z.J."/>
        </authorList>
    </citation>
    <scope>NUCLEOTIDE SEQUENCE [LARGE SCALE GENOMIC DNA]</scope>
    <source>
        <strain evidence="8">cv. Shenzhen</strain>
        <tissue evidence="7">Stem</tissue>
    </source>
</reference>
<dbReference type="SMART" id="SM00883">
    <property type="entry name" value="Cpn10"/>
    <property type="match status" value="1"/>
</dbReference>
<dbReference type="HAMAP" id="MF_00580">
    <property type="entry name" value="CH10"/>
    <property type="match status" value="1"/>
</dbReference>
<dbReference type="GO" id="GO:0051082">
    <property type="term" value="F:unfolded protein binding"/>
    <property type="evidence" value="ECO:0007669"/>
    <property type="project" value="TreeGrafter"/>
</dbReference>
<evidence type="ECO:0000313" key="7">
    <source>
        <dbReference type="EMBL" id="PKA64009.1"/>
    </source>
</evidence>
<dbReference type="GO" id="GO:0046872">
    <property type="term" value="F:metal ion binding"/>
    <property type="evidence" value="ECO:0007669"/>
    <property type="project" value="TreeGrafter"/>
</dbReference>
<evidence type="ECO:0000256" key="3">
    <source>
        <dbReference type="ARBA" id="ARBA00031971"/>
    </source>
</evidence>
<dbReference type="PANTHER" id="PTHR10772:SF63">
    <property type="entry name" value="20 KDA CHAPERONIN, CHLOROPLASTIC"/>
    <property type="match status" value="1"/>
</dbReference>
<accession>A0A2I0B8A1</accession>
<dbReference type="PANTHER" id="PTHR10772">
    <property type="entry name" value="10 KDA HEAT SHOCK PROTEIN"/>
    <property type="match status" value="1"/>
</dbReference>